<keyword evidence="6" id="KW-1185">Reference proteome</keyword>
<evidence type="ECO:0000313" key="5">
    <source>
        <dbReference type="EMBL" id="TXR52773.1"/>
    </source>
</evidence>
<dbReference type="Pfam" id="PF07687">
    <property type="entry name" value="M20_dimer"/>
    <property type="match status" value="1"/>
</dbReference>
<dbReference type="RefSeq" id="WP_147927895.1">
    <property type="nucleotide sequence ID" value="NZ_VKAC01000012.1"/>
</dbReference>
<dbReference type="GO" id="GO:0006508">
    <property type="term" value="P:proteolysis"/>
    <property type="evidence" value="ECO:0007669"/>
    <property type="project" value="UniProtKB-KW"/>
</dbReference>
<evidence type="ECO:0000259" key="4">
    <source>
        <dbReference type="Pfam" id="PF07687"/>
    </source>
</evidence>
<protein>
    <submittedName>
        <fullName evidence="5">M20/M25/M40 family metallo-hydrolase</fullName>
    </submittedName>
</protein>
<dbReference type="Pfam" id="PF01546">
    <property type="entry name" value="Peptidase_M20"/>
    <property type="match status" value="1"/>
</dbReference>
<dbReference type="GO" id="GO:0046872">
    <property type="term" value="F:metal ion binding"/>
    <property type="evidence" value="ECO:0007669"/>
    <property type="project" value="UniProtKB-KW"/>
</dbReference>
<dbReference type="Gene3D" id="3.40.630.10">
    <property type="entry name" value="Zn peptidases"/>
    <property type="match status" value="1"/>
</dbReference>
<dbReference type="InterPro" id="IPR051458">
    <property type="entry name" value="Cyt/Met_Dipeptidase"/>
</dbReference>
<evidence type="ECO:0000256" key="2">
    <source>
        <dbReference type="ARBA" id="ARBA00022723"/>
    </source>
</evidence>
<comment type="caution">
    <text evidence="5">The sequence shown here is derived from an EMBL/GenBank/DDBJ whole genome shotgun (WGS) entry which is preliminary data.</text>
</comment>
<dbReference type="EMBL" id="VKAC01000012">
    <property type="protein sequence ID" value="TXR52773.1"/>
    <property type="molecule type" value="Genomic_DNA"/>
</dbReference>
<sequence>MTSPLSSSASSRVEDAVREVLPGVRADLEALVRIPSVSATSPDEVRRSADAVVELLRSAGLPDVVVLSSARPDGSPGMPAVVGRRPAPAGAPTVLLYAHHDVQPPGTPEGWASPAFEPTERDGRLFARGAADDKAGVLVHVGALRALLPAWGPQDGVGVVVFVEGEEEVGSPSFSAFLAEHREALAGGAGSAGPDVVVVADSDNWSVDTPSLTTSLRGLVDATVTVRTLDHAVHSGMYGGPALDATTALVRLLDRLRDADGAIAVPGLRPTDGPEPTGLPEVTEERFRADAGVLDGVQLLGSGPLAQRLWHRAALTVIGVDVTPIERASNTLAASARARLSLRVPPGLAPEAAFGLLRDHLLATAPHGAHVEVELDESGQPFAGDVDGPVYDAARAALARAWGLASADDVVHAGVGGSIPFIAELVEAFPAATVLVTGVEDPDTRAHGHDESLSLAVFERALLAEALLLDSLA</sequence>
<dbReference type="GO" id="GO:0008233">
    <property type="term" value="F:peptidase activity"/>
    <property type="evidence" value="ECO:0007669"/>
    <property type="project" value="UniProtKB-KW"/>
</dbReference>
<reference evidence="5 6" key="1">
    <citation type="submission" date="2019-07" db="EMBL/GenBank/DDBJ databases">
        <title>Quadrisphaera sp. strain DD2A genome sequencing and assembly.</title>
        <authorList>
            <person name="Kim I."/>
        </authorList>
    </citation>
    <scope>NUCLEOTIDE SEQUENCE [LARGE SCALE GENOMIC DNA]</scope>
    <source>
        <strain evidence="5 6">DD2A</strain>
    </source>
</reference>
<gene>
    <name evidence="5" type="ORF">FMM08_18700</name>
</gene>
<proteinExistence type="predicted"/>
<keyword evidence="1" id="KW-0645">Protease</keyword>
<name>A0A5C8Z670_9ACTN</name>
<evidence type="ECO:0000256" key="3">
    <source>
        <dbReference type="ARBA" id="ARBA00022801"/>
    </source>
</evidence>
<feature type="domain" description="Peptidase M20 dimerisation" evidence="4">
    <location>
        <begin position="215"/>
        <end position="367"/>
    </location>
</feature>
<keyword evidence="3 5" id="KW-0378">Hydrolase</keyword>
<dbReference type="NCBIfam" id="NF005914">
    <property type="entry name" value="PRK07907.1"/>
    <property type="match status" value="1"/>
</dbReference>
<evidence type="ECO:0000313" key="6">
    <source>
        <dbReference type="Proteomes" id="UP000321234"/>
    </source>
</evidence>
<dbReference type="PANTHER" id="PTHR43270:SF12">
    <property type="entry name" value="SUCCINYL-DIAMINOPIMELATE DESUCCINYLASE"/>
    <property type="match status" value="1"/>
</dbReference>
<dbReference type="InterPro" id="IPR011650">
    <property type="entry name" value="Peptidase_M20_dimer"/>
</dbReference>
<evidence type="ECO:0000256" key="1">
    <source>
        <dbReference type="ARBA" id="ARBA00022670"/>
    </source>
</evidence>
<dbReference type="AlphaFoldDB" id="A0A5C8Z670"/>
<organism evidence="5 6">
    <name type="scientific">Quadrisphaera setariae</name>
    <dbReference type="NCBI Taxonomy" id="2593304"/>
    <lineage>
        <taxon>Bacteria</taxon>
        <taxon>Bacillati</taxon>
        <taxon>Actinomycetota</taxon>
        <taxon>Actinomycetes</taxon>
        <taxon>Kineosporiales</taxon>
        <taxon>Kineosporiaceae</taxon>
        <taxon>Quadrisphaera</taxon>
    </lineage>
</organism>
<dbReference type="InterPro" id="IPR002933">
    <property type="entry name" value="Peptidase_M20"/>
</dbReference>
<dbReference type="PANTHER" id="PTHR43270">
    <property type="entry name" value="BETA-ALA-HIS DIPEPTIDASE"/>
    <property type="match status" value="1"/>
</dbReference>
<dbReference type="Gene3D" id="3.30.70.360">
    <property type="match status" value="1"/>
</dbReference>
<dbReference type="SUPFAM" id="SSF53187">
    <property type="entry name" value="Zn-dependent exopeptidases"/>
    <property type="match status" value="1"/>
</dbReference>
<keyword evidence="2" id="KW-0479">Metal-binding</keyword>
<accession>A0A5C8Z670</accession>
<dbReference type="Proteomes" id="UP000321234">
    <property type="component" value="Unassembled WGS sequence"/>
</dbReference>
<dbReference type="OrthoDB" id="9761532at2"/>